<sequence length="688" mass="72971">MPRRTHPRRDAPLARNNIEWVAEQLPPWISTSRATFAGQPASAHETRRKAAELATWFKQSHAAPQGTGEGFKGERSVTKADFTVKSLSEPTLPIKRVALHPPIPTHDSSSPTTSYTSSFPSHAAHLVTPFTARTGVKGYEDPRTVHVSFGGGEGEHGGEGKDEGTRWMSVTRGTFRGGAGASASSGAGRTTVPTAAGGLSSHDATSMSTHGAGTHTDRLTRPEFLSWPDLPTCPDERWRTVTGDVFVDPSEVRVNGRAGNFKEVKAGGEEGKDARDKAEVPLPWKQVQEADPGKIKTYDRSVHFLMGSTTSTTIPTSSYTSSYPSHVQTSSTPSPSPHSHTRHPPPPLHPPTTLLTDDPSLLHPSDRTTSTFRLSYPVHDVGGIWSEARGEAERWREFNKRTAVPGLGGEMERDVGAEGVAGGGGGWGRSVTKEDFGGRTGAGAGGGAGAGMVGAGATHAHPTPGARKSTVTFGTEPPSWRSETHARFPAPAPASHSDAPVAHDTHFLLADPPLDQTASHFTLGTSTSTGMSGEGLALESTTRTAMARAQNAVERERVLERRPAGVPSSNKVRQEGADAFKVSLGNTMPLDAGAAAGGSTATSQSGRAHAGPAWTPWATQSQLAYTSPGASTAHYRPTRPDDIEFSRTKRTVQREDGGVPGWTTSRAAYMRPEWMVDRSVYSGPGQRT</sequence>
<feature type="compositionally biased region" description="Low complexity" evidence="1">
    <location>
        <begin position="351"/>
        <end position="363"/>
    </location>
</feature>
<feature type="region of interest" description="Disordered" evidence="1">
    <location>
        <begin position="93"/>
        <end position="119"/>
    </location>
</feature>
<evidence type="ECO:0000313" key="2">
    <source>
        <dbReference type="EMBL" id="KXS11470.1"/>
    </source>
</evidence>
<dbReference type="AlphaFoldDB" id="A0A139A3V5"/>
<name>A0A139A3V5_GONPJ</name>
<dbReference type="OrthoDB" id="10655830at2759"/>
<feature type="region of interest" description="Disordered" evidence="1">
    <location>
        <begin position="628"/>
        <end position="664"/>
    </location>
</feature>
<feature type="region of interest" description="Disordered" evidence="1">
    <location>
        <begin position="453"/>
        <end position="499"/>
    </location>
</feature>
<feature type="compositionally biased region" description="Low complexity" evidence="1">
    <location>
        <begin position="181"/>
        <end position="191"/>
    </location>
</feature>
<feature type="compositionally biased region" description="Low complexity" evidence="1">
    <location>
        <begin position="310"/>
        <end position="333"/>
    </location>
</feature>
<evidence type="ECO:0000256" key="1">
    <source>
        <dbReference type="SAM" id="MobiDB-lite"/>
    </source>
</evidence>
<feature type="compositionally biased region" description="Basic and acidic residues" evidence="1">
    <location>
        <begin position="638"/>
        <end position="657"/>
    </location>
</feature>
<accession>A0A139A3V5</accession>
<gene>
    <name evidence="2" type="ORF">M427DRAFT_72929</name>
</gene>
<organism evidence="2 3">
    <name type="scientific">Gonapodya prolifera (strain JEL478)</name>
    <name type="common">Monoblepharis prolifera</name>
    <dbReference type="NCBI Taxonomy" id="1344416"/>
    <lineage>
        <taxon>Eukaryota</taxon>
        <taxon>Fungi</taxon>
        <taxon>Fungi incertae sedis</taxon>
        <taxon>Chytridiomycota</taxon>
        <taxon>Chytridiomycota incertae sedis</taxon>
        <taxon>Monoblepharidomycetes</taxon>
        <taxon>Monoblepharidales</taxon>
        <taxon>Gonapodyaceae</taxon>
        <taxon>Gonapodya</taxon>
    </lineage>
</organism>
<feature type="region of interest" description="Disordered" evidence="1">
    <location>
        <begin position="176"/>
        <end position="217"/>
    </location>
</feature>
<dbReference type="EMBL" id="KQ965802">
    <property type="protein sequence ID" value="KXS11470.1"/>
    <property type="molecule type" value="Genomic_DNA"/>
</dbReference>
<feature type="compositionally biased region" description="Low complexity" evidence="1">
    <location>
        <begin position="594"/>
        <end position="608"/>
    </location>
</feature>
<keyword evidence="3" id="KW-1185">Reference proteome</keyword>
<feature type="compositionally biased region" description="Polar residues" evidence="1">
    <location>
        <begin position="202"/>
        <end position="211"/>
    </location>
</feature>
<dbReference type="Proteomes" id="UP000070544">
    <property type="component" value="Unassembled WGS sequence"/>
</dbReference>
<evidence type="ECO:0000313" key="3">
    <source>
        <dbReference type="Proteomes" id="UP000070544"/>
    </source>
</evidence>
<feature type="region of interest" description="Disordered" evidence="1">
    <location>
        <begin position="310"/>
        <end position="368"/>
    </location>
</feature>
<feature type="compositionally biased region" description="Low complexity" evidence="1">
    <location>
        <begin position="105"/>
        <end position="119"/>
    </location>
</feature>
<reference evidence="2 3" key="1">
    <citation type="journal article" date="2015" name="Genome Biol. Evol.">
        <title>Phylogenomic analyses indicate that early fungi evolved digesting cell walls of algal ancestors of land plants.</title>
        <authorList>
            <person name="Chang Y."/>
            <person name="Wang S."/>
            <person name="Sekimoto S."/>
            <person name="Aerts A.L."/>
            <person name="Choi C."/>
            <person name="Clum A."/>
            <person name="LaButti K.M."/>
            <person name="Lindquist E.A."/>
            <person name="Yee Ngan C."/>
            <person name="Ohm R.A."/>
            <person name="Salamov A.A."/>
            <person name="Grigoriev I.V."/>
            <person name="Spatafora J.W."/>
            <person name="Berbee M.L."/>
        </authorList>
    </citation>
    <scope>NUCLEOTIDE SEQUENCE [LARGE SCALE GENOMIC DNA]</scope>
    <source>
        <strain evidence="2 3">JEL478</strain>
    </source>
</reference>
<protein>
    <submittedName>
        <fullName evidence="2">Uncharacterized protein</fullName>
    </submittedName>
</protein>
<proteinExistence type="predicted"/>
<feature type="region of interest" description="Disordered" evidence="1">
    <location>
        <begin position="594"/>
        <end position="613"/>
    </location>
</feature>